<sequence>MKIQGFELELEGSREDAAVINEQLGRQLAGMLPPIEGIIEGKVEQVASPGQAHQDVDEKPKRKQSRKRRVASSGEAAEAPKIEYRHDSSKYGNPKQDWNVTKKVLWLLYVLKQEVGRDEFSAGELAGVFNLYFKQFGTIRASNVSRDLGSAKKKSPSPVADDPTKNPVTWYLTDAGNKNAQALVEEALGSDELKL</sequence>
<feature type="region of interest" description="Disordered" evidence="1">
    <location>
        <begin position="146"/>
        <end position="168"/>
    </location>
</feature>
<dbReference type="Proteomes" id="UP000239504">
    <property type="component" value="Unassembled WGS sequence"/>
</dbReference>
<name>A0A2S7K845_9PROT</name>
<comment type="caution">
    <text evidence="2">The sequence shown here is derived from an EMBL/GenBank/DDBJ whole genome shotgun (WGS) entry which is preliminary data.</text>
</comment>
<keyword evidence="3" id="KW-1185">Reference proteome</keyword>
<evidence type="ECO:0000313" key="2">
    <source>
        <dbReference type="EMBL" id="PQA88662.1"/>
    </source>
</evidence>
<feature type="region of interest" description="Disordered" evidence="1">
    <location>
        <begin position="46"/>
        <end position="93"/>
    </location>
</feature>
<protein>
    <submittedName>
        <fullName evidence="2">Uncharacterized protein</fullName>
    </submittedName>
</protein>
<dbReference type="EMBL" id="PJCH01000005">
    <property type="protein sequence ID" value="PQA88662.1"/>
    <property type="molecule type" value="Genomic_DNA"/>
</dbReference>
<proteinExistence type="predicted"/>
<organism evidence="2 3">
    <name type="scientific">Hyphococcus luteus</name>
    <dbReference type="NCBI Taxonomy" id="2058213"/>
    <lineage>
        <taxon>Bacteria</taxon>
        <taxon>Pseudomonadati</taxon>
        <taxon>Pseudomonadota</taxon>
        <taxon>Alphaproteobacteria</taxon>
        <taxon>Parvularculales</taxon>
        <taxon>Parvularculaceae</taxon>
        <taxon>Hyphococcus</taxon>
    </lineage>
</organism>
<evidence type="ECO:0000313" key="3">
    <source>
        <dbReference type="Proteomes" id="UP000239504"/>
    </source>
</evidence>
<dbReference type="AlphaFoldDB" id="A0A2S7K845"/>
<gene>
    <name evidence="2" type="ORF">CW354_10320</name>
</gene>
<feature type="compositionally biased region" description="Basic residues" evidence="1">
    <location>
        <begin position="61"/>
        <end position="70"/>
    </location>
</feature>
<evidence type="ECO:0000256" key="1">
    <source>
        <dbReference type="SAM" id="MobiDB-lite"/>
    </source>
</evidence>
<accession>A0A2S7K845</accession>
<feature type="compositionally biased region" description="Basic and acidic residues" evidence="1">
    <location>
        <begin position="78"/>
        <end position="89"/>
    </location>
</feature>
<reference evidence="2 3" key="1">
    <citation type="submission" date="2017-12" db="EMBL/GenBank/DDBJ databases">
        <authorList>
            <person name="Hurst M.R.H."/>
        </authorList>
    </citation>
    <scope>NUCLEOTIDE SEQUENCE [LARGE SCALE GENOMIC DNA]</scope>
    <source>
        <strain evidence="2 3">SY-3-19</strain>
    </source>
</reference>